<accession>A0AAJ4RCE5</accession>
<reference evidence="6 7" key="2">
    <citation type="submission" date="2018-11" db="EMBL/GenBank/DDBJ databases">
        <title>Genomic Encyclopedia of Type Strains, Phase IV (KMG-IV): sequencing the most valuable type-strain genomes for metagenomic binning, comparative biology and taxonomic classification.</title>
        <authorList>
            <person name="Goeker M."/>
        </authorList>
    </citation>
    <scope>NUCLEOTIDE SEQUENCE [LARGE SCALE GENOMIC DNA]</scope>
    <source>
        <strain evidence="6 7">DSM 27783</strain>
    </source>
</reference>
<proteinExistence type="inferred from homology"/>
<dbReference type="Proteomes" id="UP000272781">
    <property type="component" value="Unassembled WGS sequence"/>
</dbReference>
<gene>
    <name evidence="5" type="ORF">C6V80_02595</name>
    <name evidence="6" type="ORF">EDC58_0909</name>
</gene>
<dbReference type="NCBIfam" id="TIGR00180">
    <property type="entry name" value="parB_part"/>
    <property type="match status" value="1"/>
</dbReference>
<dbReference type="GO" id="GO:0007059">
    <property type="term" value="P:chromosome segregation"/>
    <property type="evidence" value="ECO:0007669"/>
    <property type="project" value="UniProtKB-KW"/>
</dbReference>
<dbReference type="SUPFAM" id="SSF110849">
    <property type="entry name" value="ParB/Sulfiredoxin"/>
    <property type="match status" value="1"/>
</dbReference>
<dbReference type="Proteomes" id="UP000298805">
    <property type="component" value="Chromosome"/>
</dbReference>
<evidence type="ECO:0000313" key="7">
    <source>
        <dbReference type="Proteomes" id="UP000272781"/>
    </source>
</evidence>
<name>A0AAJ4RCE5_9BACT</name>
<reference evidence="8" key="1">
    <citation type="submission" date="2018-03" db="EMBL/GenBank/DDBJ databases">
        <title>A comparative analysis of the Nautiliaceae.</title>
        <authorList>
            <person name="Grosche A."/>
            <person name="Smedile F."/>
            <person name="Vetriani C."/>
        </authorList>
    </citation>
    <scope>NUCLEOTIDE SEQUENCE [LARGE SCALE GENOMIC DNA]</scope>
    <source>
        <strain evidence="8">TB6</strain>
    </source>
</reference>
<dbReference type="EMBL" id="CP027432">
    <property type="protein sequence ID" value="QCI27892.1"/>
    <property type="molecule type" value="Genomic_DNA"/>
</dbReference>
<evidence type="ECO:0000256" key="2">
    <source>
        <dbReference type="ARBA" id="ARBA00022829"/>
    </source>
</evidence>
<evidence type="ECO:0000313" key="5">
    <source>
        <dbReference type="EMBL" id="QCI27892.1"/>
    </source>
</evidence>
<comment type="similarity">
    <text evidence="1">Belongs to the ParB family.</text>
</comment>
<dbReference type="SMART" id="SM00470">
    <property type="entry name" value="ParB"/>
    <property type="match status" value="1"/>
</dbReference>
<keyword evidence="8" id="KW-1185">Reference proteome</keyword>
<dbReference type="EMBL" id="RJVK01000002">
    <property type="protein sequence ID" value="ROR39930.1"/>
    <property type="molecule type" value="Genomic_DNA"/>
</dbReference>
<keyword evidence="2" id="KW-0159">Chromosome partition</keyword>
<dbReference type="Pfam" id="PF02195">
    <property type="entry name" value="ParB_N"/>
    <property type="match status" value="1"/>
</dbReference>
<dbReference type="AlphaFoldDB" id="A0AAJ4RCE5"/>
<dbReference type="Gene3D" id="1.10.10.2830">
    <property type="match status" value="1"/>
</dbReference>
<dbReference type="GO" id="GO:0045881">
    <property type="term" value="P:positive regulation of sporulation resulting in formation of a cellular spore"/>
    <property type="evidence" value="ECO:0007669"/>
    <property type="project" value="TreeGrafter"/>
</dbReference>
<dbReference type="Gene3D" id="3.90.1530.30">
    <property type="match status" value="1"/>
</dbReference>
<evidence type="ECO:0000313" key="8">
    <source>
        <dbReference type="Proteomes" id="UP000298805"/>
    </source>
</evidence>
<reference evidence="5" key="3">
    <citation type="submission" date="2019-06" db="EMBL/GenBank/DDBJ databases">
        <title>A comparative analysis of the Nautiliaceae.</title>
        <authorList>
            <person name="Grosche A."/>
            <person name="Smedile F."/>
            <person name="Vetriani C."/>
        </authorList>
    </citation>
    <scope>NUCLEOTIDE SEQUENCE</scope>
    <source>
        <strain evidence="5">TB6</strain>
    </source>
</reference>
<dbReference type="RefSeq" id="WP_123352315.1">
    <property type="nucleotide sequence ID" value="NZ_CP027432.2"/>
</dbReference>
<dbReference type="FunFam" id="3.90.1530.30:FF:000001">
    <property type="entry name" value="Chromosome partitioning protein ParB"/>
    <property type="match status" value="1"/>
</dbReference>
<dbReference type="PANTHER" id="PTHR33375:SF1">
    <property type="entry name" value="CHROMOSOME-PARTITIONING PROTEIN PARB-RELATED"/>
    <property type="match status" value="1"/>
</dbReference>
<dbReference type="InterPro" id="IPR003115">
    <property type="entry name" value="ParB_N"/>
</dbReference>
<dbReference type="CDD" id="cd16393">
    <property type="entry name" value="SPO0J_N"/>
    <property type="match status" value="1"/>
</dbReference>
<sequence length="279" mass="32034">MKRLGRGLGAILEDAEAGYLKELPESGVNEIDIEKIIPNPYQPRREFSEESIEELASSIKKHGLLQPVIVIKEDDKYILVAGERRLRASKKLGKTKIKAIVAPYSKEDLREYALIENIQREDLNPVEIAYSLESLIKEHGFTHEELAKSIGKSRSYVTNILRILSMPEIVKENLKQNKITLGHAKVLSGLDEQEINEVVKKIVENSWNVRDTEKFVKKLKNKNQTEKNDNEELNEELIEIAYNLKKMGLKTEIGKDYIKLKLRNETDFENLKKLLGNIN</sequence>
<dbReference type="InterPro" id="IPR050336">
    <property type="entry name" value="Chromosome_partition/occlusion"/>
</dbReference>
<dbReference type="FunFam" id="1.10.10.2830:FF:000001">
    <property type="entry name" value="Chromosome partitioning protein ParB"/>
    <property type="match status" value="1"/>
</dbReference>
<dbReference type="PANTHER" id="PTHR33375">
    <property type="entry name" value="CHROMOSOME-PARTITIONING PROTEIN PARB-RELATED"/>
    <property type="match status" value="1"/>
</dbReference>
<evidence type="ECO:0000313" key="6">
    <source>
        <dbReference type="EMBL" id="ROR39930.1"/>
    </source>
</evidence>
<dbReference type="Pfam" id="PF17762">
    <property type="entry name" value="HTH_ParB"/>
    <property type="match status" value="1"/>
</dbReference>
<dbReference type="GO" id="GO:0003677">
    <property type="term" value="F:DNA binding"/>
    <property type="evidence" value="ECO:0007669"/>
    <property type="project" value="UniProtKB-KW"/>
</dbReference>
<evidence type="ECO:0000259" key="4">
    <source>
        <dbReference type="SMART" id="SM00470"/>
    </source>
</evidence>
<dbReference type="InterPro" id="IPR036086">
    <property type="entry name" value="ParB/Sulfiredoxin_sf"/>
</dbReference>
<dbReference type="GO" id="GO:0005694">
    <property type="term" value="C:chromosome"/>
    <property type="evidence" value="ECO:0007669"/>
    <property type="project" value="TreeGrafter"/>
</dbReference>
<dbReference type="InterPro" id="IPR041468">
    <property type="entry name" value="HTH_ParB/Spo0J"/>
</dbReference>
<evidence type="ECO:0000256" key="3">
    <source>
        <dbReference type="ARBA" id="ARBA00023125"/>
    </source>
</evidence>
<organism evidence="6 7">
    <name type="scientific">Caminibacter pacificus</name>
    <dbReference type="NCBI Taxonomy" id="1424653"/>
    <lineage>
        <taxon>Bacteria</taxon>
        <taxon>Pseudomonadati</taxon>
        <taxon>Campylobacterota</taxon>
        <taxon>Epsilonproteobacteria</taxon>
        <taxon>Nautiliales</taxon>
        <taxon>Nautiliaceae</taxon>
        <taxon>Caminibacter</taxon>
    </lineage>
</organism>
<protein>
    <submittedName>
        <fullName evidence="6">ParB family chromosome partitioning protein</fullName>
    </submittedName>
    <submittedName>
        <fullName evidence="5">ParB/RepB/Spo0J family partition protein</fullName>
    </submittedName>
</protein>
<evidence type="ECO:0000256" key="1">
    <source>
        <dbReference type="ARBA" id="ARBA00006295"/>
    </source>
</evidence>
<keyword evidence="3" id="KW-0238">DNA-binding</keyword>
<feature type="domain" description="ParB-like N-terminal" evidence="4">
    <location>
        <begin position="29"/>
        <end position="118"/>
    </location>
</feature>
<dbReference type="InterPro" id="IPR004437">
    <property type="entry name" value="ParB/RepB/Spo0J"/>
</dbReference>